<evidence type="ECO:0000313" key="4">
    <source>
        <dbReference type="Proteomes" id="UP000001058"/>
    </source>
</evidence>
<dbReference type="InterPro" id="IPR003609">
    <property type="entry name" value="Pan_app"/>
</dbReference>
<dbReference type="AlphaFoldDB" id="D8TZP2"/>
<name>D8TZP2_VOLCA</name>
<dbReference type="PROSITE" id="PS50948">
    <property type="entry name" value="PAN"/>
    <property type="match status" value="1"/>
</dbReference>
<dbReference type="InParanoid" id="D8TZP2"/>
<proteinExistence type="predicted"/>
<dbReference type="KEGG" id="vcn:VOLCADRAFT_105269"/>
<dbReference type="Proteomes" id="UP000001058">
    <property type="component" value="Unassembled WGS sequence"/>
</dbReference>
<dbReference type="EMBL" id="GL378347">
    <property type="protein sequence ID" value="EFJ46958.1"/>
    <property type="molecule type" value="Genomic_DNA"/>
</dbReference>
<feature type="domain" description="Apple" evidence="2">
    <location>
        <begin position="184"/>
        <end position="255"/>
    </location>
</feature>
<evidence type="ECO:0000256" key="1">
    <source>
        <dbReference type="SAM" id="SignalP"/>
    </source>
</evidence>
<keyword evidence="1" id="KW-0732">Signal</keyword>
<accession>D8TZP2</accession>
<evidence type="ECO:0000259" key="2">
    <source>
        <dbReference type="PROSITE" id="PS50948"/>
    </source>
</evidence>
<dbReference type="Gene3D" id="3.50.4.10">
    <property type="entry name" value="Hepatocyte Growth Factor"/>
    <property type="match status" value="1"/>
</dbReference>
<feature type="chain" id="PRO_5003124047" description="Apple domain-containing protein" evidence="1">
    <location>
        <begin position="25"/>
        <end position="255"/>
    </location>
</feature>
<dbReference type="OrthoDB" id="5985073at2759"/>
<keyword evidence="4" id="KW-1185">Reference proteome</keyword>
<dbReference type="GeneID" id="9615937"/>
<gene>
    <name evidence="3" type="ORF">VOLCADRAFT_105269</name>
</gene>
<dbReference type="PROSITE" id="PS51257">
    <property type="entry name" value="PROKAR_LIPOPROTEIN"/>
    <property type="match status" value="1"/>
</dbReference>
<sequence>MAGRFLFSAGLLVAVIALSCGVESIRLEPFKGDVTAAAAQSLLHAKDRRLAGDPSSSEEDAVCYEGCLLPPVDDPSAAPLPQLLLGSTTPVALLDCYNAAVQAGLSNFAIFNVTSCYGGSTAVLGWALDGEGCPIECKENGTAPYICGGVNKASVFSVGYCPRLNVPCPPPSSSPPPPPPVFTCRDNTSLYGVDLSKIHLSSKKSAAANIEECRGYCLADPRCQGFFYKTTNYCYLMSQVSGFKQYGTSVKACRL</sequence>
<evidence type="ECO:0000313" key="3">
    <source>
        <dbReference type="EMBL" id="EFJ46958.1"/>
    </source>
</evidence>
<reference evidence="3 4" key="1">
    <citation type="journal article" date="2010" name="Science">
        <title>Genomic analysis of organismal complexity in the multicellular green alga Volvox carteri.</title>
        <authorList>
            <person name="Prochnik S.E."/>
            <person name="Umen J."/>
            <person name="Nedelcu A.M."/>
            <person name="Hallmann A."/>
            <person name="Miller S.M."/>
            <person name="Nishii I."/>
            <person name="Ferris P."/>
            <person name="Kuo A."/>
            <person name="Mitros T."/>
            <person name="Fritz-Laylin L.K."/>
            <person name="Hellsten U."/>
            <person name="Chapman J."/>
            <person name="Simakov O."/>
            <person name="Rensing S.A."/>
            <person name="Terry A."/>
            <person name="Pangilinan J."/>
            <person name="Kapitonov V."/>
            <person name="Jurka J."/>
            <person name="Salamov A."/>
            <person name="Shapiro H."/>
            <person name="Schmutz J."/>
            <person name="Grimwood J."/>
            <person name="Lindquist E."/>
            <person name="Lucas S."/>
            <person name="Grigoriev I.V."/>
            <person name="Schmitt R."/>
            <person name="Kirk D."/>
            <person name="Rokhsar D.S."/>
        </authorList>
    </citation>
    <scope>NUCLEOTIDE SEQUENCE [LARGE SCALE GENOMIC DNA]</scope>
    <source>
        <strain evidence="4">f. Nagariensis / Eve</strain>
    </source>
</reference>
<feature type="signal peptide" evidence="1">
    <location>
        <begin position="1"/>
        <end position="24"/>
    </location>
</feature>
<organism evidence="4">
    <name type="scientific">Volvox carteri f. nagariensis</name>
    <dbReference type="NCBI Taxonomy" id="3068"/>
    <lineage>
        <taxon>Eukaryota</taxon>
        <taxon>Viridiplantae</taxon>
        <taxon>Chlorophyta</taxon>
        <taxon>core chlorophytes</taxon>
        <taxon>Chlorophyceae</taxon>
        <taxon>CS clade</taxon>
        <taxon>Chlamydomonadales</taxon>
        <taxon>Volvocaceae</taxon>
        <taxon>Volvox</taxon>
    </lineage>
</organism>
<protein>
    <recommendedName>
        <fullName evidence="2">Apple domain-containing protein</fullName>
    </recommendedName>
</protein>
<dbReference type="RefSeq" id="XP_002951853.1">
    <property type="nucleotide sequence ID" value="XM_002951807.1"/>
</dbReference>
<dbReference type="Pfam" id="PF00024">
    <property type="entry name" value="PAN_1"/>
    <property type="match status" value="1"/>
</dbReference>